<dbReference type="PANTHER" id="PTHR24221:SF632">
    <property type="entry name" value="ATP-DEPENDENT LIPID A-CORE FLIPPASE"/>
    <property type="match status" value="1"/>
</dbReference>
<protein>
    <submittedName>
        <fullName evidence="13">ABC transporter ATP-binding protein</fullName>
    </submittedName>
</protein>
<evidence type="ECO:0000259" key="12">
    <source>
        <dbReference type="PROSITE" id="PS50929"/>
    </source>
</evidence>
<dbReference type="Gene3D" id="3.40.50.300">
    <property type="entry name" value="P-loop containing nucleotide triphosphate hydrolases"/>
    <property type="match status" value="1"/>
</dbReference>
<sequence>MLDKLKTVMSLVRRPWRGWMAASVVGSVIIAGLDMLGVAAMLPLMQVVTGADRKTGALGFISSAIGSTEPQMLLIATASVVALAFIVKSAFSIVFRWWLLGHATALEAEAATELMRRYVMAPYATHRERKLAEVHRNISGAIPQTFSQVVLGILSLAADALTLVAIGVVLFAVSPWATLLAVVLFLAMGWGTQAGLKHRYGVIGETMAQSDLDAWAALMPGINGFRESRLAAAGSVFVSRFARAKADRARASRELSLVSELPKYVLEIGLVVAIAAVAVLLFATGTPDQALSVIGVFAAGSTRILPTINRLVATSGVIRAGQVGLRILSDEVQSLDQHRDYEEYPSAVRSYRGDIELDGVEFSFVDSTEPVLRSVNVTIEEGQTTAFVGSSGAGKSTLLDVILGLLEPTAGTVRCGGREIRADLAGWYAGLGVVPQDVFLLDDSLESNIAFAEDPRSIDRARLNRALSMSQLDELVAGLPEGLSTRLGERGVRMSGGQRQRIGIARALYREPGVLVLDEATSALDNVTEHRLTETIDALSGSMTIIIVAHRLSTVRHADKIVYMANGSVESEGTFDALVEASPGFSQLVALGRLV</sequence>
<feature type="domain" description="ABC transmembrane type-1" evidence="12">
    <location>
        <begin position="21"/>
        <end position="320"/>
    </location>
</feature>
<proteinExistence type="inferred from homology"/>
<evidence type="ECO:0000256" key="5">
    <source>
        <dbReference type="ARBA" id="ARBA00022741"/>
    </source>
</evidence>
<dbReference type="GO" id="GO:0140359">
    <property type="term" value="F:ABC-type transporter activity"/>
    <property type="evidence" value="ECO:0007669"/>
    <property type="project" value="InterPro"/>
</dbReference>
<feature type="transmembrane region" description="Helical" evidence="10">
    <location>
        <begin position="73"/>
        <end position="99"/>
    </location>
</feature>
<dbReference type="SUPFAM" id="SSF90123">
    <property type="entry name" value="ABC transporter transmembrane region"/>
    <property type="match status" value="1"/>
</dbReference>
<keyword evidence="2" id="KW-0813">Transport</keyword>
<evidence type="ECO:0000256" key="7">
    <source>
        <dbReference type="ARBA" id="ARBA00022989"/>
    </source>
</evidence>
<evidence type="ECO:0000256" key="10">
    <source>
        <dbReference type="SAM" id="Phobius"/>
    </source>
</evidence>
<name>A0AB39L0F0_9MICC</name>
<evidence type="ECO:0000256" key="4">
    <source>
        <dbReference type="ARBA" id="ARBA00022692"/>
    </source>
</evidence>
<reference evidence="13" key="1">
    <citation type="submission" date="2024-07" db="EMBL/GenBank/DDBJ databases">
        <authorList>
            <person name="fu j."/>
        </authorList>
    </citation>
    <scope>NUCLEOTIDE SEQUENCE</scope>
    <source>
        <strain evidence="13">P10A9</strain>
    </source>
</reference>
<dbReference type="RefSeq" id="WP_369045042.1">
    <property type="nucleotide sequence ID" value="NZ_CP163302.1"/>
</dbReference>
<organism evidence="13">
    <name type="scientific">Sinomonas puerhi</name>
    <dbReference type="NCBI Taxonomy" id="3238584"/>
    <lineage>
        <taxon>Bacteria</taxon>
        <taxon>Bacillati</taxon>
        <taxon>Actinomycetota</taxon>
        <taxon>Actinomycetes</taxon>
        <taxon>Micrococcales</taxon>
        <taxon>Micrococcaceae</taxon>
        <taxon>Sinomonas</taxon>
    </lineage>
</organism>
<evidence type="ECO:0000313" key="13">
    <source>
        <dbReference type="EMBL" id="XDP44280.1"/>
    </source>
</evidence>
<dbReference type="SUPFAM" id="SSF52540">
    <property type="entry name" value="P-loop containing nucleoside triphosphate hydrolases"/>
    <property type="match status" value="1"/>
</dbReference>
<feature type="domain" description="ABC transporter" evidence="11">
    <location>
        <begin position="355"/>
        <end position="591"/>
    </location>
</feature>
<dbReference type="GO" id="GO:0005524">
    <property type="term" value="F:ATP binding"/>
    <property type="evidence" value="ECO:0007669"/>
    <property type="project" value="UniProtKB-KW"/>
</dbReference>
<comment type="subcellular location">
    <subcellularLocation>
        <location evidence="1">Cell membrane</location>
        <topology evidence="1">Multi-pass membrane protein</topology>
    </subcellularLocation>
</comment>
<dbReference type="FunFam" id="3.40.50.300:FF:000299">
    <property type="entry name" value="ABC transporter ATP-binding protein/permease"/>
    <property type="match status" value="1"/>
</dbReference>
<dbReference type="Gene3D" id="1.20.1560.10">
    <property type="entry name" value="ABC transporter type 1, transmembrane domain"/>
    <property type="match status" value="1"/>
</dbReference>
<evidence type="ECO:0000256" key="2">
    <source>
        <dbReference type="ARBA" id="ARBA00022448"/>
    </source>
</evidence>
<dbReference type="InterPro" id="IPR036640">
    <property type="entry name" value="ABC1_TM_sf"/>
</dbReference>
<gene>
    <name evidence="13" type="ORF">AB5L97_13475</name>
</gene>
<keyword evidence="6 13" id="KW-0067">ATP-binding</keyword>
<keyword evidence="3" id="KW-1003">Cell membrane</keyword>
<dbReference type="GO" id="GO:0005886">
    <property type="term" value="C:plasma membrane"/>
    <property type="evidence" value="ECO:0007669"/>
    <property type="project" value="UniProtKB-SubCell"/>
</dbReference>
<dbReference type="AlphaFoldDB" id="A0AB39L0F0"/>
<dbReference type="EMBL" id="CP163302">
    <property type="protein sequence ID" value="XDP44280.1"/>
    <property type="molecule type" value="Genomic_DNA"/>
</dbReference>
<dbReference type="SMART" id="SM00382">
    <property type="entry name" value="AAA"/>
    <property type="match status" value="1"/>
</dbReference>
<evidence type="ECO:0000256" key="9">
    <source>
        <dbReference type="ARBA" id="ARBA00061644"/>
    </source>
</evidence>
<comment type="similarity">
    <text evidence="9">Belongs to the ABC transporter superfamily. Lipid exporter (TC 3.A.1.106) family.</text>
</comment>
<evidence type="ECO:0000256" key="6">
    <source>
        <dbReference type="ARBA" id="ARBA00022840"/>
    </source>
</evidence>
<evidence type="ECO:0000259" key="11">
    <source>
        <dbReference type="PROSITE" id="PS50893"/>
    </source>
</evidence>
<dbReference type="GO" id="GO:0034040">
    <property type="term" value="F:ATPase-coupled lipid transmembrane transporter activity"/>
    <property type="evidence" value="ECO:0007669"/>
    <property type="project" value="TreeGrafter"/>
</dbReference>
<dbReference type="InterPro" id="IPR011527">
    <property type="entry name" value="ABC1_TM_dom"/>
</dbReference>
<keyword evidence="4 10" id="KW-0812">Transmembrane</keyword>
<feature type="transmembrane region" description="Helical" evidence="10">
    <location>
        <begin position="160"/>
        <end position="190"/>
    </location>
</feature>
<accession>A0AB39L0F0</accession>
<keyword evidence="8 10" id="KW-0472">Membrane</keyword>
<dbReference type="Pfam" id="PF00005">
    <property type="entry name" value="ABC_tran"/>
    <property type="match status" value="1"/>
</dbReference>
<dbReference type="InterPro" id="IPR027417">
    <property type="entry name" value="P-loop_NTPase"/>
</dbReference>
<evidence type="ECO:0000256" key="3">
    <source>
        <dbReference type="ARBA" id="ARBA00022475"/>
    </source>
</evidence>
<dbReference type="InterPro" id="IPR003439">
    <property type="entry name" value="ABC_transporter-like_ATP-bd"/>
</dbReference>
<dbReference type="PROSITE" id="PS50929">
    <property type="entry name" value="ABC_TM1F"/>
    <property type="match status" value="1"/>
</dbReference>
<dbReference type="KEGG" id="spue:AB5L97_13475"/>
<feature type="transmembrane region" description="Helical" evidence="10">
    <location>
        <begin position="264"/>
        <end position="283"/>
    </location>
</feature>
<keyword evidence="5" id="KW-0547">Nucleotide-binding</keyword>
<feature type="transmembrane region" description="Helical" evidence="10">
    <location>
        <begin position="20"/>
        <end position="44"/>
    </location>
</feature>
<evidence type="ECO:0000256" key="1">
    <source>
        <dbReference type="ARBA" id="ARBA00004651"/>
    </source>
</evidence>
<dbReference type="GO" id="GO:0016887">
    <property type="term" value="F:ATP hydrolysis activity"/>
    <property type="evidence" value="ECO:0007669"/>
    <property type="project" value="InterPro"/>
</dbReference>
<keyword evidence="7 10" id="KW-1133">Transmembrane helix</keyword>
<dbReference type="PROSITE" id="PS50893">
    <property type="entry name" value="ABC_TRANSPORTER_2"/>
    <property type="match status" value="1"/>
</dbReference>
<evidence type="ECO:0000256" key="8">
    <source>
        <dbReference type="ARBA" id="ARBA00023136"/>
    </source>
</evidence>
<dbReference type="InterPro" id="IPR003593">
    <property type="entry name" value="AAA+_ATPase"/>
</dbReference>
<dbReference type="PANTHER" id="PTHR24221">
    <property type="entry name" value="ATP-BINDING CASSETTE SUB-FAMILY B"/>
    <property type="match status" value="1"/>
</dbReference>
<dbReference type="InterPro" id="IPR039421">
    <property type="entry name" value="Type_1_exporter"/>
</dbReference>
<dbReference type="PROSITE" id="PS00211">
    <property type="entry name" value="ABC_TRANSPORTER_1"/>
    <property type="match status" value="1"/>
</dbReference>
<dbReference type="InterPro" id="IPR017871">
    <property type="entry name" value="ABC_transporter-like_CS"/>
</dbReference>